<reference evidence="2" key="1">
    <citation type="journal article" date="2019" name="Int. J. Syst. Evol. Microbiol.">
        <title>Halobacteriovorax valvorus sp. nov., a novel prokaryotic predator isolated from coastal seawater of China.</title>
        <authorList>
            <person name="Chen M.-X."/>
        </authorList>
    </citation>
    <scope>NUCLEOTIDE SEQUENCE [LARGE SCALE GENOMIC DNA]</scope>
    <source>
        <strain evidence="2">BL9</strain>
    </source>
</reference>
<comment type="caution">
    <text evidence="1">The sequence shown here is derived from an EMBL/GenBank/DDBJ whole genome shotgun (WGS) entry which is preliminary data.</text>
</comment>
<gene>
    <name evidence="1" type="ORF">DAY19_10840</name>
</gene>
<accession>A0ABY0IBZ2</accession>
<name>A0ABY0IBZ2_9BACT</name>
<dbReference type="EMBL" id="QDKL01000003">
    <property type="protein sequence ID" value="RZF20477.1"/>
    <property type="molecule type" value="Genomic_DNA"/>
</dbReference>
<sequence>MKKTTFALLLGAQVLANDYNIEHSHLNELVRNNDAIFEPVEVEEGKVDEEDILDGIRKRFVITYSQINYSAVDSSYNVGHDEDDIYNFGGEDFNKMFDENIEFKEGHKISIEYLVTDNFSIELADTYRKYQMNGRHVGYTQGDLFNDDRYDVYEADNITVLNDIQLGMKYAIRLVNTPELKLDLSPGVSAGLVHVKSDTNTYYNGQKYEDNHYDDIGGYSYGVSLEAKAIFWDRFFVSVGAEQRNYVLAPMEHESGFNQQIDQSGMNFYIGAGIRF</sequence>
<proteinExistence type="predicted"/>
<dbReference type="RefSeq" id="WP_115362324.1">
    <property type="nucleotide sequence ID" value="NZ_QDKL01000003.1"/>
</dbReference>
<evidence type="ECO:0000313" key="2">
    <source>
        <dbReference type="Proteomes" id="UP000443582"/>
    </source>
</evidence>
<keyword evidence="2" id="KW-1185">Reference proteome</keyword>
<organism evidence="1 2">
    <name type="scientific">Halobacteriovorax vibrionivorans</name>
    <dbReference type="NCBI Taxonomy" id="2152716"/>
    <lineage>
        <taxon>Bacteria</taxon>
        <taxon>Pseudomonadati</taxon>
        <taxon>Bdellovibrionota</taxon>
        <taxon>Bacteriovoracia</taxon>
        <taxon>Bacteriovoracales</taxon>
        <taxon>Halobacteriovoraceae</taxon>
        <taxon>Halobacteriovorax</taxon>
    </lineage>
</organism>
<evidence type="ECO:0008006" key="3">
    <source>
        <dbReference type="Google" id="ProtNLM"/>
    </source>
</evidence>
<dbReference type="Proteomes" id="UP000443582">
    <property type="component" value="Unassembled WGS sequence"/>
</dbReference>
<protein>
    <recommendedName>
        <fullName evidence="3">Outer membrane protein beta-barrel domain-containing protein</fullName>
    </recommendedName>
</protein>
<evidence type="ECO:0000313" key="1">
    <source>
        <dbReference type="EMBL" id="RZF20477.1"/>
    </source>
</evidence>